<dbReference type="EMBL" id="AOIP01000022">
    <property type="protein sequence ID" value="ELZ05763.1"/>
    <property type="molecule type" value="Genomic_DNA"/>
</dbReference>
<dbReference type="AlphaFoldDB" id="M0B664"/>
<sequence>MSESVRKIVNGEVVGPSSDDLVDRAVDSTGELVLDFPARVGARPFARFTPYENHRGVRVHHWTVLSMYLEPMPGRTLLSEPHIVRPHEHEDYPLRHFSTPWIRQMVRRSRVVELVPVEDTPFSTGAWQFMDTEDTSGDANA</sequence>
<keyword evidence="2" id="KW-1185">Reference proteome</keyword>
<organism evidence="1 2">
    <name type="scientific">Natrialba aegyptia DSM 13077</name>
    <dbReference type="NCBI Taxonomy" id="1227491"/>
    <lineage>
        <taxon>Archaea</taxon>
        <taxon>Methanobacteriati</taxon>
        <taxon>Methanobacteriota</taxon>
        <taxon>Stenosarchaea group</taxon>
        <taxon>Halobacteria</taxon>
        <taxon>Halobacteriales</taxon>
        <taxon>Natrialbaceae</taxon>
        <taxon>Natrialba</taxon>
    </lineage>
</organism>
<accession>M0B664</accession>
<evidence type="ECO:0000313" key="1">
    <source>
        <dbReference type="EMBL" id="ELZ05763.1"/>
    </source>
</evidence>
<evidence type="ECO:0000313" key="2">
    <source>
        <dbReference type="Proteomes" id="UP000011591"/>
    </source>
</evidence>
<gene>
    <name evidence="1" type="ORF">C480_10210</name>
</gene>
<protein>
    <submittedName>
        <fullName evidence="1">Uncharacterized protein</fullName>
    </submittedName>
</protein>
<reference evidence="1 2" key="1">
    <citation type="journal article" date="2014" name="PLoS Genet.">
        <title>Phylogenetically driven sequencing of extremely halophilic archaea reveals strategies for static and dynamic osmo-response.</title>
        <authorList>
            <person name="Becker E.A."/>
            <person name="Seitzer P.M."/>
            <person name="Tritt A."/>
            <person name="Larsen D."/>
            <person name="Krusor M."/>
            <person name="Yao A.I."/>
            <person name="Wu D."/>
            <person name="Madern D."/>
            <person name="Eisen J.A."/>
            <person name="Darling A.E."/>
            <person name="Facciotti M.T."/>
        </authorList>
    </citation>
    <scope>NUCLEOTIDE SEQUENCE [LARGE SCALE GENOMIC DNA]</scope>
    <source>
        <strain evidence="1 2">DSM 13077</strain>
    </source>
</reference>
<dbReference type="RefSeq" id="WP_006665506.1">
    <property type="nucleotide sequence ID" value="NZ_AOIP01000022.1"/>
</dbReference>
<dbReference type="Proteomes" id="UP000011591">
    <property type="component" value="Unassembled WGS sequence"/>
</dbReference>
<name>M0B664_9EURY</name>
<proteinExistence type="predicted"/>
<comment type="caution">
    <text evidence="1">The sequence shown here is derived from an EMBL/GenBank/DDBJ whole genome shotgun (WGS) entry which is preliminary data.</text>
</comment>
<dbReference type="PATRIC" id="fig|1227491.4.peg.2100"/>